<protein>
    <submittedName>
        <fullName evidence="2">Uncharacterized protein</fullName>
    </submittedName>
</protein>
<dbReference type="EMBL" id="GBXM01084144">
    <property type="protein sequence ID" value="JAH24433.1"/>
    <property type="molecule type" value="Transcribed_RNA"/>
</dbReference>
<evidence type="ECO:0000256" key="1">
    <source>
        <dbReference type="SAM" id="Phobius"/>
    </source>
</evidence>
<accession>A0A0E9R7X1</accession>
<feature type="transmembrane region" description="Helical" evidence="1">
    <location>
        <begin position="20"/>
        <end position="38"/>
    </location>
</feature>
<keyword evidence="1" id="KW-0812">Transmembrane</keyword>
<keyword evidence="1" id="KW-1133">Transmembrane helix</keyword>
<feature type="transmembrane region" description="Helical" evidence="1">
    <location>
        <begin position="45"/>
        <end position="66"/>
    </location>
</feature>
<keyword evidence="1" id="KW-0472">Membrane</keyword>
<reference evidence="2" key="2">
    <citation type="journal article" date="2015" name="Fish Shellfish Immunol.">
        <title>Early steps in the European eel (Anguilla anguilla)-Vibrio vulnificus interaction in the gills: Role of the RtxA13 toxin.</title>
        <authorList>
            <person name="Callol A."/>
            <person name="Pajuelo D."/>
            <person name="Ebbesson L."/>
            <person name="Teles M."/>
            <person name="MacKenzie S."/>
            <person name="Amaro C."/>
        </authorList>
    </citation>
    <scope>NUCLEOTIDE SEQUENCE</scope>
</reference>
<organism evidence="2">
    <name type="scientific">Anguilla anguilla</name>
    <name type="common">European freshwater eel</name>
    <name type="synonym">Muraena anguilla</name>
    <dbReference type="NCBI Taxonomy" id="7936"/>
    <lineage>
        <taxon>Eukaryota</taxon>
        <taxon>Metazoa</taxon>
        <taxon>Chordata</taxon>
        <taxon>Craniata</taxon>
        <taxon>Vertebrata</taxon>
        <taxon>Euteleostomi</taxon>
        <taxon>Actinopterygii</taxon>
        <taxon>Neopterygii</taxon>
        <taxon>Teleostei</taxon>
        <taxon>Anguilliformes</taxon>
        <taxon>Anguillidae</taxon>
        <taxon>Anguilla</taxon>
    </lineage>
</organism>
<proteinExistence type="predicted"/>
<reference evidence="2" key="1">
    <citation type="submission" date="2014-11" db="EMBL/GenBank/DDBJ databases">
        <authorList>
            <person name="Amaro Gonzalez C."/>
        </authorList>
    </citation>
    <scope>NUCLEOTIDE SEQUENCE</scope>
</reference>
<name>A0A0E9R7X1_ANGAN</name>
<evidence type="ECO:0000313" key="2">
    <source>
        <dbReference type="EMBL" id="JAH24433.1"/>
    </source>
</evidence>
<sequence length="90" mass="9809">MVYGNLNVRHCLFFVQRPSLNQLPLFLLVFSAFSFLSINCSSFSCTISLFCFSSASLVAIASNSLVNIKCKRANMEAGNKATGIQCVCSI</sequence>
<dbReference type="AlphaFoldDB" id="A0A0E9R7X1"/>